<evidence type="ECO:0000313" key="2">
    <source>
        <dbReference type="Proteomes" id="UP000050509"/>
    </source>
</evidence>
<dbReference type="PATRIC" id="fig|186479.3.peg.4092"/>
<keyword evidence="2" id="KW-1185">Reference proteome</keyword>
<dbReference type="AlphaFoldDB" id="A0A0P9CT14"/>
<name>A0A0P9CT14_9CHLR</name>
<feature type="non-terminal residue" evidence="1">
    <location>
        <position position="1"/>
    </location>
</feature>
<sequence length="185" mass="19807">SERVRAAPDHAFVTGALSAEQIAWLSSRPPTLALGEVFCCHGTPDSDETYLLERVTAHGVSLETGDVIAGRLAGVAEPVVLCAHSHVPRIVWLPEGRLVVNPGSVGMPAYDEDTPFPHVMEAGSPHARYAILTRTAAGWQPELVAMPYDWNAAADVARRNGRADRARWIATGRAVIGDSIPLKDA</sequence>
<accession>A0A0P9CT14</accession>
<comment type="caution">
    <text evidence="1">The sequence shown here is derived from an EMBL/GenBank/DDBJ whole genome shotgun (WGS) entry which is preliminary data.</text>
</comment>
<dbReference type="SUPFAM" id="SSF56300">
    <property type="entry name" value="Metallo-dependent phosphatases"/>
    <property type="match status" value="1"/>
</dbReference>
<protein>
    <submittedName>
        <fullName evidence="1">Uncharacterized protein</fullName>
    </submittedName>
</protein>
<organism evidence="1 2">
    <name type="scientific">Kouleothrix aurantiaca</name>
    <dbReference type="NCBI Taxonomy" id="186479"/>
    <lineage>
        <taxon>Bacteria</taxon>
        <taxon>Bacillati</taxon>
        <taxon>Chloroflexota</taxon>
        <taxon>Chloroflexia</taxon>
        <taxon>Chloroflexales</taxon>
        <taxon>Roseiflexineae</taxon>
        <taxon>Roseiflexaceae</taxon>
        <taxon>Kouleothrix</taxon>
    </lineage>
</organism>
<proteinExistence type="predicted"/>
<gene>
    <name evidence="1" type="ORF">SE17_34145</name>
</gene>
<dbReference type="InterPro" id="IPR029052">
    <property type="entry name" value="Metallo-depent_PP-like"/>
</dbReference>
<evidence type="ECO:0000313" key="1">
    <source>
        <dbReference type="EMBL" id="KPV49171.1"/>
    </source>
</evidence>
<dbReference type="Proteomes" id="UP000050509">
    <property type="component" value="Unassembled WGS sequence"/>
</dbReference>
<dbReference type="EMBL" id="LJCR01002148">
    <property type="protein sequence ID" value="KPV49171.1"/>
    <property type="molecule type" value="Genomic_DNA"/>
</dbReference>
<dbReference type="Gene3D" id="3.60.21.10">
    <property type="match status" value="1"/>
</dbReference>
<reference evidence="1 2" key="1">
    <citation type="submission" date="2015-09" db="EMBL/GenBank/DDBJ databases">
        <title>Draft genome sequence of Kouleothrix aurantiaca JCM 19913.</title>
        <authorList>
            <person name="Hemp J."/>
        </authorList>
    </citation>
    <scope>NUCLEOTIDE SEQUENCE [LARGE SCALE GENOMIC DNA]</scope>
    <source>
        <strain evidence="1 2">COM-B</strain>
    </source>
</reference>